<feature type="signal peptide" evidence="1">
    <location>
        <begin position="1"/>
        <end position="17"/>
    </location>
</feature>
<evidence type="ECO:0008006" key="4">
    <source>
        <dbReference type="Google" id="ProtNLM"/>
    </source>
</evidence>
<evidence type="ECO:0000313" key="3">
    <source>
        <dbReference type="Proteomes" id="UP001161325"/>
    </source>
</evidence>
<evidence type="ECO:0000256" key="1">
    <source>
        <dbReference type="SAM" id="SignalP"/>
    </source>
</evidence>
<keyword evidence="1" id="KW-0732">Signal</keyword>
<organism evidence="2 3">
    <name type="scientific">Roseisolibacter agri</name>
    <dbReference type="NCBI Taxonomy" id="2014610"/>
    <lineage>
        <taxon>Bacteria</taxon>
        <taxon>Pseudomonadati</taxon>
        <taxon>Gemmatimonadota</taxon>
        <taxon>Gemmatimonadia</taxon>
        <taxon>Gemmatimonadales</taxon>
        <taxon>Gemmatimonadaceae</taxon>
        <taxon>Roseisolibacter</taxon>
    </lineage>
</organism>
<evidence type="ECO:0000313" key="2">
    <source>
        <dbReference type="EMBL" id="GLC27465.1"/>
    </source>
</evidence>
<gene>
    <name evidence="2" type="ORF">rosag_39780</name>
</gene>
<dbReference type="Proteomes" id="UP001161325">
    <property type="component" value="Unassembled WGS sequence"/>
</dbReference>
<dbReference type="AlphaFoldDB" id="A0AA37QJ54"/>
<proteinExistence type="predicted"/>
<dbReference type="PROSITE" id="PS51257">
    <property type="entry name" value="PROKAR_LIPOPROTEIN"/>
    <property type="match status" value="1"/>
</dbReference>
<dbReference type="EMBL" id="BRXS01000006">
    <property type="protein sequence ID" value="GLC27465.1"/>
    <property type="molecule type" value="Genomic_DNA"/>
</dbReference>
<keyword evidence="3" id="KW-1185">Reference proteome</keyword>
<dbReference type="RefSeq" id="WP_284351904.1">
    <property type="nucleotide sequence ID" value="NZ_BRXS01000006.1"/>
</dbReference>
<comment type="caution">
    <text evidence="2">The sequence shown here is derived from an EMBL/GenBank/DDBJ whole genome shotgun (WGS) entry which is preliminary data.</text>
</comment>
<sequence>MSARAARALGAAAIVGAALVAACDPCVGEVAGCRVESHVSYAGKVIDFTTGRAASGVSIVFRRTNGSALAGDSIVARTDASGRYELRGDAGDEGDVVGDLAVRPPGLPGYVVTGVHLTPSTVRGGGGLLPTYVTQPFVDYVGELVYRRLGVPLAYSNVRFVRTSGARLAGGDTAYTAAGPDGYFYLERTTLDAGEVVGDFTLTAPQFPRPYVVRGVRLPVRLTDRLPTFDRSFRVGATLEYVAEVRERGTNRPLVGATVEFRRTGGVLLSTPVFTAATDANGRVLLRPVPQTEAAGEAVGDLTVRGGGLAAPFVIRGVRLPVYDSDELRFLGVLGIGIQAVAAGELVYRGDRSPLADAQVTFTRTGGVAATPATVQTRSTSDGRFGLTLLADSTGDVIGDLTVSRGGPAAPVTFRGVRVRASADDSVRFLGRFGVGQQLSYAGQLVQRATGAAAAGWSVSFRRTGGIALRADTFTVRTLDWGGFALSPDTREEGTVEGVLTARAPGDTRDVPIGSVRLSTFDADSVRFAGQFRVGPSLLYVGEVQASDGSPVVGARIEFRRTGGIAVAESLLVETSNAAGRFRLAPTPLASGEVIGDLRIVPPAPLRDTVFTGVRLPTFETDEVRLRDVWRLAPPR</sequence>
<name>A0AA37QJ54_9BACT</name>
<feature type="chain" id="PRO_5041338948" description="Carboxypeptidase regulatory-like domain-containing protein" evidence="1">
    <location>
        <begin position="18"/>
        <end position="636"/>
    </location>
</feature>
<protein>
    <recommendedName>
        <fullName evidence="4">Carboxypeptidase regulatory-like domain-containing protein</fullName>
    </recommendedName>
</protein>
<accession>A0AA37QJ54</accession>
<reference evidence="2" key="1">
    <citation type="submission" date="2022-08" db="EMBL/GenBank/DDBJ databases">
        <title>Draft genome sequencing of Roseisolibacter agri AW1220.</title>
        <authorList>
            <person name="Tobiishi Y."/>
            <person name="Tonouchi A."/>
        </authorList>
    </citation>
    <scope>NUCLEOTIDE SEQUENCE</scope>
    <source>
        <strain evidence="2">AW1220</strain>
    </source>
</reference>